<dbReference type="SUPFAM" id="SSF48726">
    <property type="entry name" value="Immunoglobulin"/>
    <property type="match status" value="4"/>
</dbReference>
<evidence type="ECO:0000259" key="6">
    <source>
        <dbReference type="PROSITE" id="PS50835"/>
    </source>
</evidence>
<keyword evidence="8" id="KW-1185">Reference proteome</keyword>
<dbReference type="InterPro" id="IPR007110">
    <property type="entry name" value="Ig-like_dom"/>
</dbReference>
<dbReference type="InterPro" id="IPR013098">
    <property type="entry name" value="Ig_I-set"/>
</dbReference>
<dbReference type="Pfam" id="PF07679">
    <property type="entry name" value="I-set"/>
    <property type="match status" value="1"/>
</dbReference>
<dbReference type="Gene3D" id="2.60.40.10">
    <property type="entry name" value="Immunoglobulins"/>
    <property type="match status" value="4"/>
</dbReference>
<comment type="subcellular location">
    <subcellularLocation>
        <location evidence="1">Membrane</location>
        <topology evidence="1">Single-pass membrane protein</topology>
    </subcellularLocation>
</comment>
<proteinExistence type="predicted"/>
<dbReference type="Pfam" id="PF07686">
    <property type="entry name" value="V-set"/>
    <property type="match status" value="1"/>
</dbReference>
<dbReference type="AlphaFoldDB" id="A0A9Q0RMT5"/>
<protein>
    <recommendedName>
        <fullName evidence="6">Ig-like domain-containing protein</fullName>
    </recommendedName>
</protein>
<keyword evidence="3" id="KW-1133">Transmembrane helix</keyword>
<name>A0A9Q0RMT5_BLOTA</name>
<organism evidence="7 8">
    <name type="scientific">Blomia tropicalis</name>
    <name type="common">Mite</name>
    <dbReference type="NCBI Taxonomy" id="40697"/>
    <lineage>
        <taxon>Eukaryota</taxon>
        <taxon>Metazoa</taxon>
        <taxon>Ecdysozoa</taxon>
        <taxon>Arthropoda</taxon>
        <taxon>Chelicerata</taxon>
        <taxon>Arachnida</taxon>
        <taxon>Acari</taxon>
        <taxon>Acariformes</taxon>
        <taxon>Sarcoptiformes</taxon>
        <taxon>Astigmata</taxon>
        <taxon>Glycyphagoidea</taxon>
        <taxon>Echimyopodidae</taxon>
        <taxon>Blomia</taxon>
    </lineage>
</organism>
<keyword evidence="2" id="KW-0812">Transmembrane</keyword>
<evidence type="ECO:0000256" key="5">
    <source>
        <dbReference type="ARBA" id="ARBA00023157"/>
    </source>
</evidence>
<dbReference type="InterPro" id="IPR003599">
    <property type="entry name" value="Ig_sub"/>
</dbReference>
<dbReference type="InterPro" id="IPR036179">
    <property type="entry name" value="Ig-like_dom_sf"/>
</dbReference>
<feature type="domain" description="Ig-like" evidence="6">
    <location>
        <begin position="91"/>
        <end position="192"/>
    </location>
</feature>
<feature type="non-terminal residue" evidence="7">
    <location>
        <position position="507"/>
    </location>
</feature>
<dbReference type="InterPro" id="IPR003598">
    <property type="entry name" value="Ig_sub2"/>
</dbReference>
<evidence type="ECO:0000313" key="7">
    <source>
        <dbReference type="EMBL" id="KAJ6221708.1"/>
    </source>
</evidence>
<dbReference type="OMA" id="AMKTVQF"/>
<gene>
    <name evidence="7" type="ORF">RDWZM_000253</name>
</gene>
<evidence type="ECO:0000256" key="1">
    <source>
        <dbReference type="ARBA" id="ARBA00004167"/>
    </source>
</evidence>
<evidence type="ECO:0000313" key="8">
    <source>
        <dbReference type="Proteomes" id="UP001142055"/>
    </source>
</evidence>
<dbReference type="PROSITE" id="PS50835">
    <property type="entry name" value="IG_LIKE"/>
    <property type="match status" value="4"/>
</dbReference>
<dbReference type="InterPro" id="IPR013783">
    <property type="entry name" value="Ig-like_fold"/>
</dbReference>
<keyword evidence="4" id="KW-0472">Membrane</keyword>
<dbReference type="Proteomes" id="UP001142055">
    <property type="component" value="Chromosome 1"/>
</dbReference>
<dbReference type="SMART" id="SM00408">
    <property type="entry name" value="IGc2"/>
    <property type="match status" value="3"/>
</dbReference>
<dbReference type="GO" id="GO:0016020">
    <property type="term" value="C:membrane"/>
    <property type="evidence" value="ECO:0007669"/>
    <property type="project" value="UniProtKB-SubCell"/>
</dbReference>
<keyword evidence="5" id="KW-1015">Disulfide bond</keyword>
<feature type="domain" description="Ig-like" evidence="6">
    <location>
        <begin position="210"/>
        <end position="300"/>
    </location>
</feature>
<dbReference type="Pfam" id="PF08205">
    <property type="entry name" value="C2-set_2"/>
    <property type="match status" value="1"/>
</dbReference>
<feature type="domain" description="Ig-like" evidence="6">
    <location>
        <begin position="406"/>
        <end position="496"/>
    </location>
</feature>
<dbReference type="EMBL" id="JAPWDV010000001">
    <property type="protein sequence ID" value="KAJ6221708.1"/>
    <property type="molecule type" value="Genomic_DNA"/>
</dbReference>
<evidence type="ECO:0000256" key="3">
    <source>
        <dbReference type="ARBA" id="ARBA00022989"/>
    </source>
</evidence>
<dbReference type="Pfam" id="PF13927">
    <property type="entry name" value="Ig_3"/>
    <property type="match status" value="1"/>
</dbReference>
<accession>A0A9Q0RMT5</accession>
<sequence length="507" mass="56313">MTYNTIVPSSTSPILPTSSSLRYTFSNLYPNLNSFSKSRTLYHHSIASSSSLEQHQIRTRKSNLLNRLKRSKTKQYNSGYEIIGELTGVAGGKLSIPCNITLTTPNDAVSLILWYKDDSTTPIYSVDARKGQSLDAARRVTDENLASRSYMSTTTHPYAHLILEMVTPEDAGEYACRVDFRKARTRNSVVFIKIIIPPEKPQILDTNGEPQASLIGPYTEGDRLALICEVEGGKPAPAVTWWRESVLLDDSYETINGVKGSKLVRNELVINSLRRHDLMAVFTCQASNNNFSLPSTSSVTVDLNFRPLSVKIMGDRKPLSADKVSQLSCISSGSRPPATITWWMGSTRLKHSDDQHSVDGNTTTSVLSLKTTIDDIGKEVRCRAENGQIASSGIEDTIKLEINYVPQITLRLGSNLRHSHIQEGNDVYFECMIRASPSVTEIRWHFEGRELQTNTSAGIIVSNQSLVLQKVRRHQRGRYTCSATNSEGEGQSNAIHLRIQFAPVCKA</sequence>
<dbReference type="InterPro" id="IPR013106">
    <property type="entry name" value="Ig_V-set"/>
</dbReference>
<comment type="caution">
    <text evidence="7">The sequence shown here is derived from an EMBL/GenBank/DDBJ whole genome shotgun (WGS) entry which is preliminary data.</text>
</comment>
<evidence type="ECO:0000256" key="4">
    <source>
        <dbReference type="ARBA" id="ARBA00023136"/>
    </source>
</evidence>
<dbReference type="InterPro" id="IPR013162">
    <property type="entry name" value="CD80_C2-set"/>
</dbReference>
<reference evidence="7" key="1">
    <citation type="submission" date="2022-12" db="EMBL/GenBank/DDBJ databases">
        <title>Genome assemblies of Blomia tropicalis.</title>
        <authorList>
            <person name="Cui Y."/>
        </authorList>
    </citation>
    <scope>NUCLEOTIDE SEQUENCE</scope>
    <source>
        <tissue evidence="7">Adult mites</tissue>
    </source>
</reference>
<dbReference type="PANTHER" id="PTHR23278:SF19">
    <property type="entry name" value="OBSCURIN"/>
    <property type="match status" value="1"/>
</dbReference>
<dbReference type="SMART" id="SM00409">
    <property type="entry name" value="IG"/>
    <property type="match status" value="3"/>
</dbReference>
<feature type="domain" description="Ig-like" evidence="6">
    <location>
        <begin position="307"/>
        <end position="401"/>
    </location>
</feature>
<evidence type="ECO:0000256" key="2">
    <source>
        <dbReference type="ARBA" id="ARBA00022692"/>
    </source>
</evidence>
<dbReference type="PANTHER" id="PTHR23278">
    <property type="entry name" value="SIDESTEP PROTEIN"/>
    <property type="match status" value="1"/>
</dbReference>